<feature type="coiled-coil region" evidence="6">
    <location>
        <begin position="300"/>
        <end position="327"/>
    </location>
</feature>
<keyword evidence="4" id="KW-0378">Hydrolase</keyword>
<keyword evidence="12" id="KW-1185">Reference proteome</keyword>
<accession>A0A916QH47</accession>
<reference evidence="11" key="2">
    <citation type="journal article" date="2021" name="Data Brief">
        <title>Draft genome sequence data of the facultative, thermophilic, xylanolytic bacterium Paenibacillus sp. strain DA-C8.</title>
        <authorList>
            <person name="Chhe C."/>
            <person name="Uke A."/>
            <person name="Baramee S."/>
            <person name="Ungkulpasvich U."/>
            <person name="Tachaapaikoon C."/>
            <person name="Pason P."/>
            <person name="Waeonukul R."/>
            <person name="Ratanakhanokchai K."/>
            <person name="Kosugi A."/>
        </authorList>
    </citation>
    <scope>NUCLEOTIDE SEQUENCE</scope>
    <source>
        <strain evidence="11">DA-C8</strain>
    </source>
</reference>
<evidence type="ECO:0000259" key="10">
    <source>
        <dbReference type="Pfam" id="PF17768"/>
    </source>
</evidence>
<feature type="domain" description="RecJ OB" evidence="10">
    <location>
        <begin position="457"/>
        <end position="564"/>
    </location>
</feature>
<feature type="coiled-coil region" evidence="6">
    <location>
        <begin position="424"/>
        <end position="451"/>
    </location>
</feature>
<feature type="domain" description="DHHA1" evidence="8">
    <location>
        <begin position="348"/>
        <end position="443"/>
    </location>
</feature>
<name>A0A916QH47_9BACL</name>
<dbReference type="InterPro" id="IPR004610">
    <property type="entry name" value="RecJ"/>
</dbReference>
<dbReference type="Gene3D" id="3.10.310.30">
    <property type="match status" value="1"/>
</dbReference>
<dbReference type="Pfam" id="PF02272">
    <property type="entry name" value="DHHA1"/>
    <property type="match status" value="1"/>
</dbReference>
<dbReference type="NCBIfam" id="TIGR00644">
    <property type="entry name" value="recJ"/>
    <property type="match status" value="1"/>
</dbReference>
<reference evidence="11" key="1">
    <citation type="submission" date="2020-08" db="EMBL/GenBank/DDBJ databases">
        <authorList>
            <person name="Uke A."/>
            <person name="Chhe C."/>
            <person name="Baramee S."/>
            <person name="Kosugi A."/>
        </authorList>
    </citation>
    <scope>NUCLEOTIDE SEQUENCE</scope>
    <source>
        <strain evidence="11">DA-C8</strain>
    </source>
</reference>
<evidence type="ECO:0000259" key="8">
    <source>
        <dbReference type="Pfam" id="PF02272"/>
    </source>
</evidence>
<feature type="domain" description="Single-stranded-DNA-specific exonuclease RecJ C-terminal" evidence="9">
    <location>
        <begin position="571"/>
        <end position="788"/>
    </location>
</feature>
<dbReference type="Proteomes" id="UP000654993">
    <property type="component" value="Unassembled WGS sequence"/>
</dbReference>
<dbReference type="InterPro" id="IPR001667">
    <property type="entry name" value="DDH_dom"/>
</dbReference>
<dbReference type="Pfam" id="PF10141">
    <property type="entry name" value="ssDNA-exonuc_C"/>
    <property type="match status" value="1"/>
</dbReference>
<dbReference type="SUPFAM" id="SSF64182">
    <property type="entry name" value="DHH phosphoesterases"/>
    <property type="match status" value="1"/>
</dbReference>
<dbReference type="InterPro" id="IPR018779">
    <property type="entry name" value="RecJ_C"/>
</dbReference>
<evidence type="ECO:0000256" key="3">
    <source>
        <dbReference type="ARBA" id="ARBA00022722"/>
    </source>
</evidence>
<sequence length="802" mass="89792">MLASRTRWVIPAVEYEEAERLADLCGIHPLVARLLLVRGYDTPEQIRAFLQEDGGSRHDPYLLDGMREAVETIRRALQEEKHIRIYGDYDADGITSTALMTWLMRELGAKFDTYIPHRVHEGYGLHREALDKAKQDGVDLIITVDTGISAYEEAQYAESLGIELVITDHHEPPERLPQAAAVINPKKPNCSYPFKQLAGVGVALKLAQALIGEVPARFIELAAVGTIADLMPLIDENRAIVREGLAAMQRSSSAGLRALFQVAGLEGRAITAGHIGFAIGPRINASGRLTSADIALNLLITEDEQEAYELAKELDELNRDRQRIVDETLEEALQMLMDRYGDEANLPPVIIAASGHWNAGVIGIVAARLLERFYRPTLVFTSDPETGLSKGSARSIHGFDIYRALAECADLLDHFGGHQAAAGMTLSAERLEELQERLNALAREQLTEEDYIPLTEVDLRCGLADCTIELIEQLERLAPFGIGNRSPKLLIPQAAVKEMRKIGKEGQHLKLLLSDQTGLVLDAVGFGFGHLQAHIAAQAKADVVGELQVNEWNGMRKPQLLIHDIRVNHLQVFDWRGLKPTLQAAVAGVRHMPGLREQAAFVICDSSPYWIQVIEAMFGKQRILLLQDDGNLRPLHSDPSPQPYTDLILVQLPHSSETWKRMLRRYGSQLERLCIWLADAELWAAGCPPRERFKHVYAHLRQQRSWPAADTRWFRIISQRTGLADADVAWIIRVFEELEFVVREGDRMNYVPKPVPRELSESKLFTMRKRGQPLAESLLLMTTQQLTETIYEMIQSEVSQAG</sequence>
<dbReference type="Pfam" id="PF17768">
    <property type="entry name" value="RecJ_OB"/>
    <property type="match status" value="1"/>
</dbReference>
<evidence type="ECO:0000256" key="1">
    <source>
        <dbReference type="ARBA" id="ARBA00005915"/>
    </source>
</evidence>
<dbReference type="GO" id="GO:0006281">
    <property type="term" value="P:DNA repair"/>
    <property type="evidence" value="ECO:0007669"/>
    <property type="project" value="InterPro"/>
</dbReference>
<evidence type="ECO:0000313" key="12">
    <source>
        <dbReference type="Proteomes" id="UP000654993"/>
    </source>
</evidence>
<dbReference type="GO" id="GO:0006310">
    <property type="term" value="P:DNA recombination"/>
    <property type="evidence" value="ECO:0007669"/>
    <property type="project" value="InterPro"/>
</dbReference>
<dbReference type="RefSeq" id="WP_200967115.1">
    <property type="nucleotide sequence ID" value="NZ_BMAQ01000030.1"/>
</dbReference>
<comment type="caution">
    <text evidence="11">The sequence shown here is derived from an EMBL/GenBank/DDBJ whole genome shotgun (WGS) entry which is preliminary data.</text>
</comment>
<dbReference type="InterPro" id="IPR003156">
    <property type="entry name" value="DHHA1_dom"/>
</dbReference>
<gene>
    <name evidence="11" type="primary">recJ</name>
    <name evidence="11" type="ORF">PRECH8_21940</name>
</gene>
<dbReference type="InterPro" id="IPR051673">
    <property type="entry name" value="SSDNA_exonuclease_RecJ"/>
</dbReference>
<organism evidence="11 12">
    <name type="scientific">Insulibacter thermoxylanivorax</name>
    <dbReference type="NCBI Taxonomy" id="2749268"/>
    <lineage>
        <taxon>Bacteria</taxon>
        <taxon>Bacillati</taxon>
        <taxon>Bacillota</taxon>
        <taxon>Bacilli</taxon>
        <taxon>Bacillales</taxon>
        <taxon>Paenibacillaceae</taxon>
        <taxon>Insulibacter</taxon>
    </lineage>
</organism>
<keyword evidence="5 11" id="KW-0269">Exonuclease</keyword>
<proteinExistence type="inferred from homology"/>
<evidence type="ECO:0000256" key="6">
    <source>
        <dbReference type="SAM" id="Coils"/>
    </source>
</evidence>
<dbReference type="InterPro" id="IPR038763">
    <property type="entry name" value="DHH_sf"/>
</dbReference>
<keyword evidence="6" id="KW-0175">Coiled coil</keyword>
<evidence type="ECO:0000259" key="9">
    <source>
        <dbReference type="Pfam" id="PF10141"/>
    </source>
</evidence>
<evidence type="ECO:0000313" key="11">
    <source>
        <dbReference type="EMBL" id="GFR38898.1"/>
    </source>
</evidence>
<comment type="similarity">
    <text evidence="1">Belongs to the RecJ family.</text>
</comment>
<evidence type="ECO:0000256" key="5">
    <source>
        <dbReference type="ARBA" id="ARBA00022839"/>
    </source>
</evidence>
<evidence type="ECO:0000259" key="7">
    <source>
        <dbReference type="Pfam" id="PF01368"/>
    </source>
</evidence>
<dbReference type="Gene3D" id="3.90.1640.30">
    <property type="match status" value="1"/>
</dbReference>
<protein>
    <recommendedName>
        <fullName evidence="2">Single-stranded-DNA-specific exonuclease RecJ</fullName>
    </recommendedName>
</protein>
<feature type="domain" description="DDH" evidence="7">
    <location>
        <begin position="83"/>
        <end position="226"/>
    </location>
</feature>
<dbReference type="AlphaFoldDB" id="A0A916QH47"/>
<keyword evidence="3" id="KW-0540">Nuclease</keyword>
<evidence type="ECO:0000256" key="2">
    <source>
        <dbReference type="ARBA" id="ARBA00019841"/>
    </source>
</evidence>
<dbReference type="InterPro" id="IPR041122">
    <property type="entry name" value="RecJ_OB"/>
</dbReference>
<dbReference type="EMBL" id="BMAQ01000030">
    <property type="protein sequence ID" value="GFR38898.1"/>
    <property type="molecule type" value="Genomic_DNA"/>
</dbReference>
<evidence type="ECO:0000256" key="4">
    <source>
        <dbReference type="ARBA" id="ARBA00022801"/>
    </source>
</evidence>
<dbReference type="GO" id="GO:0003676">
    <property type="term" value="F:nucleic acid binding"/>
    <property type="evidence" value="ECO:0007669"/>
    <property type="project" value="InterPro"/>
</dbReference>
<dbReference type="Pfam" id="PF01368">
    <property type="entry name" value="DHH"/>
    <property type="match status" value="1"/>
</dbReference>
<dbReference type="GO" id="GO:0008409">
    <property type="term" value="F:5'-3' exonuclease activity"/>
    <property type="evidence" value="ECO:0007669"/>
    <property type="project" value="InterPro"/>
</dbReference>
<dbReference type="PANTHER" id="PTHR30255">
    <property type="entry name" value="SINGLE-STRANDED-DNA-SPECIFIC EXONUCLEASE RECJ"/>
    <property type="match status" value="1"/>
</dbReference>
<dbReference type="PANTHER" id="PTHR30255:SF2">
    <property type="entry name" value="SINGLE-STRANDED-DNA-SPECIFIC EXONUCLEASE RECJ"/>
    <property type="match status" value="1"/>
</dbReference>